<keyword evidence="7" id="KW-0813">Transport</keyword>
<evidence type="ECO:0000256" key="8">
    <source>
        <dbReference type="SAM" id="MobiDB-lite"/>
    </source>
</evidence>
<feature type="transmembrane region" description="Helical" evidence="7">
    <location>
        <begin position="120"/>
        <end position="142"/>
    </location>
</feature>
<dbReference type="PANTHER" id="PTHR30371">
    <property type="entry name" value="SEC-INDEPENDENT PROTEIN TRANSLOCASE PROTEIN TATC"/>
    <property type="match status" value="1"/>
</dbReference>
<dbReference type="PRINTS" id="PR01840">
    <property type="entry name" value="TATCFAMILY"/>
</dbReference>
<reference evidence="9 10" key="1">
    <citation type="submission" date="2021-05" db="EMBL/GenBank/DDBJ databases">
        <title>Kineosporia and Streptomyces sp. nov. two new marine actinobacteria isolated from Coral.</title>
        <authorList>
            <person name="Buangrab K."/>
            <person name="Sutthacheep M."/>
            <person name="Yeemin T."/>
            <person name="Harunari E."/>
            <person name="Igarashi Y."/>
            <person name="Kanchanasin P."/>
            <person name="Tanasupawat S."/>
            <person name="Phongsopitanun W."/>
        </authorList>
    </citation>
    <scope>NUCLEOTIDE SEQUENCE [LARGE SCALE GENOMIC DNA]</scope>
    <source>
        <strain evidence="9 10">J2-2</strain>
    </source>
</reference>
<evidence type="ECO:0000313" key="10">
    <source>
        <dbReference type="Proteomes" id="UP001197247"/>
    </source>
</evidence>
<keyword evidence="4 7" id="KW-1133">Transmembrane helix</keyword>
<evidence type="ECO:0000256" key="1">
    <source>
        <dbReference type="ARBA" id="ARBA00004141"/>
    </source>
</evidence>
<dbReference type="NCBIfam" id="TIGR00945">
    <property type="entry name" value="tatC"/>
    <property type="match status" value="1"/>
</dbReference>
<dbReference type="RefSeq" id="WP_214158308.1">
    <property type="nucleotide sequence ID" value="NZ_JAHBAY010000010.1"/>
</dbReference>
<dbReference type="InterPro" id="IPR002033">
    <property type="entry name" value="TatC"/>
</dbReference>
<protein>
    <recommendedName>
        <fullName evidence="7">Sec-independent protein translocase protein TatC</fullName>
    </recommendedName>
</protein>
<dbReference type="EMBL" id="JAHBAY010000010">
    <property type="protein sequence ID" value="MBT0771947.1"/>
    <property type="molecule type" value="Genomic_DNA"/>
</dbReference>
<feature type="transmembrane region" description="Helical" evidence="7">
    <location>
        <begin position="30"/>
        <end position="48"/>
    </location>
</feature>
<comment type="caution">
    <text evidence="9">The sequence shown here is derived from an EMBL/GenBank/DDBJ whole genome shotgun (WGS) entry which is preliminary data.</text>
</comment>
<sequence length="295" mass="32387">MAVSKPRRRPKNPEGRMSLREHLAELRRRVVISAIAIVAGGVIGWFLYNPVMNNVIIEPLAKASENGQKVTLTYRAIADAFNIKVKVSVYIGIVISSPVWLYEVWAFITPGLTKKERRTSLWFVAFAVPLFLSGVWLAVYVLPKAVAFGADFALEGSLNQPDAQTVITFATRLIIALGVAFLLPLFLVGLNMMGIVSGRAMGKQWRIAVFVAFLFAAVVSPSPDAVQMIIMALPLVGLYTVSVFVALFNDRRKVKKRAADPVFGLDDDEASPLTSDDAGIRDNAPLETPERLDRS</sequence>
<dbReference type="HAMAP" id="MF_00902">
    <property type="entry name" value="TatC"/>
    <property type="match status" value="1"/>
</dbReference>
<evidence type="ECO:0000256" key="7">
    <source>
        <dbReference type="HAMAP-Rule" id="MF_00902"/>
    </source>
</evidence>
<evidence type="ECO:0000256" key="3">
    <source>
        <dbReference type="ARBA" id="ARBA00022927"/>
    </source>
</evidence>
<name>A0ABS5TLG9_9ACTN</name>
<proteinExistence type="inferred from homology"/>
<accession>A0ABS5TLG9</accession>
<feature type="transmembrane region" description="Helical" evidence="7">
    <location>
        <begin position="89"/>
        <end position="108"/>
    </location>
</feature>
<comment type="subcellular location">
    <subcellularLocation>
        <location evidence="7">Cell membrane</location>
        <topology evidence="7">Multi-pass membrane protein</topology>
    </subcellularLocation>
    <subcellularLocation>
        <location evidence="1">Membrane</location>
        <topology evidence="1">Multi-pass membrane protein</topology>
    </subcellularLocation>
</comment>
<feature type="region of interest" description="Disordered" evidence="8">
    <location>
        <begin position="263"/>
        <end position="295"/>
    </location>
</feature>
<keyword evidence="3 7" id="KW-0653">Protein transport</keyword>
<feature type="transmembrane region" description="Helical" evidence="7">
    <location>
        <begin position="228"/>
        <end position="248"/>
    </location>
</feature>
<evidence type="ECO:0000256" key="6">
    <source>
        <dbReference type="ARBA" id="ARBA00023136"/>
    </source>
</evidence>
<comment type="subunit">
    <text evidence="7">The Tat system comprises two distinct complexes: a TatABC complex, containing multiple copies of TatA, TatB and TatC subunits, and a separate TatA complex, containing only TatA subunits. Substrates initially bind to the TatABC complex, which probably triggers association of the separate TatA complex to form the active translocon.</text>
</comment>
<keyword evidence="6 7" id="KW-0472">Membrane</keyword>
<evidence type="ECO:0000256" key="4">
    <source>
        <dbReference type="ARBA" id="ARBA00022989"/>
    </source>
</evidence>
<evidence type="ECO:0000313" key="9">
    <source>
        <dbReference type="EMBL" id="MBT0771947.1"/>
    </source>
</evidence>
<dbReference type="Proteomes" id="UP001197247">
    <property type="component" value="Unassembled WGS sequence"/>
</dbReference>
<evidence type="ECO:0000256" key="5">
    <source>
        <dbReference type="ARBA" id="ARBA00023010"/>
    </source>
</evidence>
<comment type="function">
    <text evidence="7">Part of the twin-arginine translocation (Tat) system that transports large folded proteins containing a characteristic twin-arginine motif in their signal peptide across membranes. Together with TatB, TatC is part of a receptor directly interacting with Tat signal peptides.</text>
</comment>
<comment type="similarity">
    <text evidence="7">Belongs to the TatC family.</text>
</comment>
<dbReference type="PANTHER" id="PTHR30371:SF0">
    <property type="entry name" value="SEC-INDEPENDENT PROTEIN TRANSLOCASE PROTEIN TATC, CHLOROPLASTIC-RELATED"/>
    <property type="match status" value="1"/>
</dbReference>
<evidence type="ECO:0000256" key="2">
    <source>
        <dbReference type="ARBA" id="ARBA00022692"/>
    </source>
</evidence>
<gene>
    <name evidence="7 9" type="primary">tatC</name>
    <name evidence="9" type="ORF">KIH74_23600</name>
</gene>
<keyword evidence="2 7" id="KW-0812">Transmembrane</keyword>
<feature type="transmembrane region" description="Helical" evidence="7">
    <location>
        <begin position="169"/>
        <end position="193"/>
    </location>
</feature>
<keyword evidence="5 7" id="KW-0811">Translocation</keyword>
<keyword evidence="7" id="KW-1003">Cell membrane</keyword>
<keyword evidence="10" id="KW-1185">Reference proteome</keyword>
<organism evidence="9 10">
    <name type="scientific">Kineosporia corallincola</name>
    <dbReference type="NCBI Taxonomy" id="2835133"/>
    <lineage>
        <taxon>Bacteria</taxon>
        <taxon>Bacillati</taxon>
        <taxon>Actinomycetota</taxon>
        <taxon>Actinomycetes</taxon>
        <taxon>Kineosporiales</taxon>
        <taxon>Kineosporiaceae</taxon>
        <taxon>Kineosporia</taxon>
    </lineage>
</organism>
<feature type="transmembrane region" description="Helical" evidence="7">
    <location>
        <begin position="205"/>
        <end position="222"/>
    </location>
</feature>
<dbReference type="Pfam" id="PF00902">
    <property type="entry name" value="TatC"/>
    <property type="match status" value="1"/>
</dbReference>